<feature type="compositionally biased region" description="Basic and acidic residues" evidence="8">
    <location>
        <begin position="13"/>
        <end position="24"/>
    </location>
</feature>
<dbReference type="OrthoDB" id="1368at2759"/>
<protein>
    <submittedName>
        <fullName evidence="10">UPF0187-domain-containing protein</fullName>
    </submittedName>
</protein>
<feature type="transmembrane region" description="Helical" evidence="9">
    <location>
        <begin position="100"/>
        <end position="117"/>
    </location>
</feature>
<feature type="transmembrane region" description="Helical" evidence="9">
    <location>
        <begin position="72"/>
        <end position="94"/>
    </location>
</feature>
<reference evidence="10 11" key="1">
    <citation type="journal article" date="2018" name="Sci. Rep.">
        <title>Comparative genomics provides insights into the lifestyle and reveals functional heterogeneity of dark septate endophytic fungi.</title>
        <authorList>
            <person name="Knapp D.G."/>
            <person name="Nemeth J.B."/>
            <person name="Barry K."/>
            <person name="Hainaut M."/>
            <person name="Henrissat B."/>
            <person name="Johnson J."/>
            <person name="Kuo A."/>
            <person name="Lim J.H.P."/>
            <person name="Lipzen A."/>
            <person name="Nolan M."/>
            <person name="Ohm R.A."/>
            <person name="Tamas L."/>
            <person name="Grigoriev I.V."/>
            <person name="Spatafora J.W."/>
            <person name="Nagy L.G."/>
            <person name="Kovacs G.M."/>
        </authorList>
    </citation>
    <scope>NUCLEOTIDE SEQUENCE [LARGE SCALE GENOMIC DNA]</scope>
    <source>
        <strain evidence="10 11">DSE2036</strain>
    </source>
</reference>
<evidence type="ECO:0000256" key="2">
    <source>
        <dbReference type="ARBA" id="ARBA00022448"/>
    </source>
</evidence>
<evidence type="ECO:0000256" key="8">
    <source>
        <dbReference type="SAM" id="MobiDB-lite"/>
    </source>
</evidence>
<keyword evidence="3" id="KW-1003">Cell membrane</keyword>
<dbReference type="STRING" id="97972.A0A2V1DCW4"/>
<dbReference type="PANTHER" id="PTHR33281">
    <property type="entry name" value="UPF0187 PROTEIN YNEE"/>
    <property type="match status" value="1"/>
</dbReference>
<dbReference type="GO" id="GO:0005254">
    <property type="term" value="F:chloride channel activity"/>
    <property type="evidence" value="ECO:0007669"/>
    <property type="project" value="InterPro"/>
</dbReference>
<sequence length="433" mass="48836">METARSSLFAENDESRDSMDDYKLGSRSSTSHHFESFIPSSSGEKHRSFQSQKFDEYFLGPRELDRHSKWPMMLRIHGSCLPSLILPLTFVVLWTVGVFSIQPTLLTVLGFIVALALSTRSTSAYERTALNLIVAYSRALKHRLRFEPYTHYADLEGLVPHLDTYARTATALESEREPSEKGFWKTLGEQLGVSFAISNPRKIIKRAPHPLGNLPLEILNHLAVYLREVIAERGTKGNIYTTHPFNAVATMNDILETTDRILNTPLPLAYAIAISQLTWVYILILPFQLYTSLGMISIPGTLFAGYIILSFAYIGNELENPFGNDVNDLPLDSFCNKIEAEIHMIAASSPKTIETFVCDPANRLLHPLSDEGYNVWSERSIDDLREGLRKRAVRSMEVSNRRVNLSCRVNISSREPTICVRSVVPPSTFPLNR</sequence>
<dbReference type="Proteomes" id="UP000244855">
    <property type="component" value="Unassembled WGS sequence"/>
</dbReference>
<evidence type="ECO:0000313" key="11">
    <source>
        <dbReference type="Proteomes" id="UP000244855"/>
    </source>
</evidence>
<evidence type="ECO:0000256" key="6">
    <source>
        <dbReference type="ARBA" id="ARBA00023065"/>
    </source>
</evidence>
<feature type="transmembrane region" description="Helical" evidence="9">
    <location>
        <begin position="268"/>
        <end position="287"/>
    </location>
</feature>
<evidence type="ECO:0000256" key="5">
    <source>
        <dbReference type="ARBA" id="ARBA00022989"/>
    </source>
</evidence>
<evidence type="ECO:0000256" key="9">
    <source>
        <dbReference type="SAM" id="Phobius"/>
    </source>
</evidence>
<keyword evidence="5 9" id="KW-1133">Transmembrane helix</keyword>
<keyword evidence="4 9" id="KW-0812">Transmembrane</keyword>
<organism evidence="10 11">
    <name type="scientific">Periconia macrospinosa</name>
    <dbReference type="NCBI Taxonomy" id="97972"/>
    <lineage>
        <taxon>Eukaryota</taxon>
        <taxon>Fungi</taxon>
        <taxon>Dikarya</taxon>
        <taxon>Ascomycota</taxon>
        <taxon>Pezizomycotina</taxon>
        <taxon>Dothideomycetes</taxon>
        <taxon>Pleosporomycetidae</taxon>
        <taxon>Pleosporales</taxon>
        <taxon>Massarineae</taxon>
        <taxon>Periconiaceae</taxon>
        <taxon>Periconia</taxon>
    </lineage>
</organism>
<name>A0A2V1DCW4_9PLEO</name>
<dbReference type="InterPro" id="IPR044669">
    <property type="entry name" value="YneE/VCCN1/2-like"/>
</dbReference>
<dbReference type="PANTHER" id="PTHR33281:SF19">
    <property type="entry name" value="VOLTAGE-DEPENDENT ANION CHANNEL-FORMING PROTEIN YNEE"/>
    <property type="match status" value="1"/>
</dbReference>
<comment type="subcellular location">
    <subcellularLocation>
        <location evidence="1">Cell membrane</location>
        <topology evidence="1">Multi-pass membrane protein</topology>
    </subcellularLocation>
</comment>
<accession>A0A2V1DCW4</accession>
<keyword evidence="7 9" id="KW-0472">Membrane</keyword>
<evidence type="ECO:0000256" key="7">
    <source>
        <dbReference type="ARBA" id="ARBA00023136"/>
    </source>
</evidence>
<evidence type="ECO:0000256" key="4">
    <source>
        <dbReference type="ARBA" id="ARBA00022692"/>
    </source>
</evidence>
<proteinExistence type="predicted"/>
<evidence type="ECO:0000256" key="1">
    <source>
        <dbReference type="ARBA" id="ARBA00004651"/>
    </source>
</evidence>
<keyword evidence="6" id="KW-0406">Ion transport</keyword>
<feature type="transmembrane region" description="Helical" evidence="9">
    <location>
        <begin position="293"/>
        <end position="314"/>
    </location>
</feature>
<dbReference type="GO" id="GO:0005886">
    <property type="term" value="C:plasma membrane"/>
    <property type="evidence" value="ECO:0007669"/>
    <property type="project" value="UniProtKB-SubCell"/>
</dbReference>
<dbReference type="AlphaFoldDB" id="A0A2V1DCW4"/>
<dbReference type="Pfam" id="PF25539">
    <property type="entry name" value="Bestrophin_2"/>
    <property type="match status" value="1"/>
</dbReference>
<keyword evidence="2" id="KW-0813">Transport</keyword>
<dbReference type="EMBL" id="KZ805480">
    <property type="protein sequence ID" value="PVH95911.1"/>
    <property type="molecule type" value="Genomic_DNA"/>
</dbReference>
<feature type="region of interest" description="Disordered" evidence="8">
    <location>
        <begin position="1"/>
        <end position="47"/>
    </location>
</feature>
<evidence type="ECO:0000313" key="10">
    <source>
        <dbReference type="EMBL" id="PVH95911.1"/>
    </source>
</evidence>
<evidence type="ECO:0000256" key="3">
    <source>
        <dbReference type="ARBA" id="ARBA00022475"/>
    </source>
</evidence>
<gene>
    <name evidence="10" type="ORF">DM02DRAFT_720575</name>
</gene>
<keyword evidence="11" id="KW-1185">Reference proteome</keyword>